<organism evidence="1 2">
    <name type="scientific">Trichechus manatus latirostris</name>
    <name type="common">Florida manatee</name>
    <dbReference type="NCBI Taxonomy" id="127582"/>
    <lineage>
        <taxon>Eukaryota</taxon>
        <taxon>Metazoa</taxon>
        <taxon>Chordata</taxon>
        <taxon>Craniata</taxon>
        <taxon>Vertebrata</taxon>
        <taxon>Euteleostomi</taxon>
        <taxon>Mammalia</taxon>
        <taxon>Eutheria</taxon>
        <taxon>Afrotheria</taxon>
        <taxon>Sirenia</taxon>
        <taxon>Trichechidae</taxon>
        <taxon>Trichechus</taxon>
    </lineage>
</organism>
<dbReference type="RefSeq" id="XP_023587425.1">
    <property type="nucleotide sequence ID" value="XM_023731657.1"/>
</dbReference>
<proteinExistence type="predicted"/>
<name>A0A2Y9QVQ4_TRIMA</name>
<dbReference type="KEGG" id="tmu:101343953"/>
<dbReference type="InParanoid" id="A0A2Y9QVQ4"/>
<sequence>MAVAMDAGLGAGLSKAADEDRDLQALFQELCQLQAKQKRLKRKVEKHKRFEDFLIKVVEKIPKGSKDWEEPEEALVEAMVEHYGRLFTASQDAQKHLEALSRMSQAVRQSLESLEEGHRSLVPRLKIRLCQLQKKCHRNEERQRRQVEHSITYQKGTVSHSSLLLNYVQMAIDSMAQQCCPFAHSLPENMGLFSKLDLIQEFILDKMEIMRLISLLTGPRVCWAEKSLKDQGLRRWPRSCRKCPSS</sequence>
<dbReference type="InterPro" id="IPR051147">
    <property type="entry name" value="CFAP_domain-containing"/>
</dbReference>
<dbReference type="CTD" id="256369"/>
<accession>A0A2Y9QVQ4</accession>
<dbReference type="GeneID" id="101343953"/>
<reference evidence="2" key="1">
    <citation type="submission" date="2025-08" db="UniProtKB">
        <authorList>
            <consortium name="RefSeq"/>
        </authorList>
    </citation>
    <scope>IDENTIFICATION</scope>
</reference>
<protein>
    <submittedName>
        <fullName evidence="2">Uncharacterized protein CCDC197</fullName>
    </submittedName>
</protein>
<gene>
    <name evidence="2" type="primary">CCDC197</name>
</gene>
<evidence type="ECO:0000313" key="1">
    <source>
        <dbReference type="Proteomes" id="UP000248480"/>
    </source>
</evidence>
<dbReference type="PANTHER" id="PTHR21683">
    <property type="entry name" value="COILED-COIL DOMAIN-CONTAINING PROTEIN 42 LIKE-2-LIKE-RELATED"/>
    <property type="match status" value="1"/>
</dbReference>
<dbReference type="PANTHER" id="PTHR21683:SF18">
    <property type="entry name" value="COILED-COIL DOMAIN-CONTAINING PROTEIN 42 HOMOLOG"/>
    <property type="match status" value="1"/>
</dbReference>
<dbReference type="AlphaFoldDB" id="A0A2Y9QVQ4"/>
<keyword evidence="1" id="KW-1185">Reference proteome</keyword>
<evidence type="ECO:0000313" key="2">
    <source>
        <dbReference type="RefSeq" id="XP_023587425.1"/>
    </source>
</evidence>
<dbReference type="Proteomes" id="UP000248480">
    <property type="component" value="Unplaced"/>
</dbReference>
<dbReference type="STRING" id="127582.A0A2Y9QVQ4"/>